<comment type="caution">
    <text evidence="2">The sequence shown here is derived from an EMBL/GenBank/DDBJ whole genome shotgun (WGS) entry which is preliminary data.</text>
</comment>
<dbReference type="PRINTS" id="PR01438">
    <property type="entry name" value="UNVRSLSTRESS"/>
</dbReference>
<dbReference type="EMBL" id="JAVFKY010000001">
    <property type="protein sequence ID" value="KAK5582147.1"/>
    <property type="molecule type" value="Genomic_DNA"/>
</dbReference>
<dbReference type="InterPro" id="IPR014729">
    <property type="entry name" value="Rossmann-like_a/b/a_fold"/>
</dbReference>
<dbReference type="InterPro" id="IPR006015">
    <property type="entry name" value="Universal_stress_UspA"/>
</dbReference>
<evidence type="ECO:0000313" key="2">
    <source>
        <dbReference type="EMBL" id="KAK5582147.1"/>
    </source>
</evidence>
<evidence type="ECO:0000259" key="1">
    <source>
        <dbReference type="Pfam" id="PF00582"/>
    </source>
</evidence>
<sequence>MVSYLLCVDGSDNSNRALQFIKNKLLNSNNKGDKITLMHFVHRIENSWLNPISDNLNKLSNIEEEQKSKDLEKNYIEKCKKSFPDEIQWRYISIIKENAEDIIEAFKEQNPDIVVVGTRGNGLLKKMFLGSFSEMILKHSPYPVLIIP</sequence>
<dbReference type="InterPro" id="IPR051688">
    <property type="entry name" value="USP_A"/>
</dbReference>
<dbReference type="Gene3D" id="3.40.50.620">
    <property type="entry name" value="HUPs"/>
    <property type="match status" value="1"/>
</dbReference>
<dbReference type="InterPro" id="IPR006016">
    <property type="entry name" value="UspA"/>
</dbReference>
<reference evidence="2 3" key="1">
    <citation type="submission" date="2023-11" db="EMBL/GenBank/DDBJ databases">
        <title>Dfirmibasis_genome.</title>
        <authorList>
            <person name="Edelbroek B."/>
            <person name="Kjellin J."/>
            <person name="Jerlstrom-Hultqvist J."/>
            <person name="Soderbom F."/>
        </authorList>
    </citation>
    <scope>NUCLEOTIDE SEQUENCE [LARGE SCALE GENOMIC DNA]</scope>
    <source>
        <strain evidence="2 3">TNS-C-14</strain>
    </source>
</reference>
<name>A0AAN7U590_9MYCE</name>
<proteinExistence type="predicted"/>
<organism evidence="2 3">
    <name type="scientific">Dictyostelium firmibasis</name>
    <dbReference type="NCBI Taxonomy" id="79012"/>
    <lineage>
        <taxon>Eukaryota</taxon>
        <taxon>Amoebozoa</taxon>
        <taxon>Evosea</taxon>
        <taxon>Eumycetozoa</taxon>
        <taxon>Dictyostelia</taxon>
        <taxon>Dictyosteliales</taxon>
        <taxon>Dictyosteliaceae</taxon>
        <taxon>Dictyostelium</taxon>
    </lineage>
</organism>
<protein>
    <recommendedName>
        <fullName evidence="1">UspA domain-containing protein</fullName>
    </recommendedName>
</protein>
<accession>A0AAN7U590</accession>
<gene>
    <name evidence="2" type="ORF">RB653_003730</name>
</gene>
<evidence type="ECO:0000313" key="3">
    <source>
        <dbReference type="Proteomes" id="UP001344447"/>
    </source>
</evidence>
<dbReference type="AlphaFoldDB" id="A0AAN7U590"/>
<keyword evidence="3" id="KW-1185">Reference proteome</keyword>
<dbReference type="CDD" id="cd23659">
    <property type="entry name" value="USP_At3g01520-like"/>
    <property type="match status" value="1"/>
</dbReference>
<dbReference type="Pfam" id="PF00582">
    <property type="entry name" value="Usp"/>
    <property type="match status" value="1"/>
</dbReference>
<dbReference type="PANTHER" id="PTHR43010">
    <property type="entry name" value="UNIVERSAL STRESS PROTEIN SLR1230"/>
    <property type="match status" value="1"/>
</dbReference>
<dbReference type="SUPFAM" id="SSF52402">
    <property type="entry name" value="Adenine nucleotide alpha hydrolases-like"/>
    <property type="match status" value="1"/>
</dbReference>
<feature type="domain" description="UspA" evidence="1">
    <location>
        <begin position="5"/>
        <end position="148"/>
    </location>
</feature>
<dbReference type="PANTHER" id="PTHR43010:SF1">
    <property type="entry name" value="USPA DOMAIN-CONTAINING PROTEIN"/>
    <property type="match status" value="1"/>
</dbReference>
<dbReference type="Proteomes" id="UP001344447">
    <property type="component" value="Unassembled WGS sequence"/>
</dbReference>